<dbReference type="Proteomes" id="UP001610334">
    <property type="component" value="Unassembled WGS sequence"/>
</dbReference>
<evidence type="ECO:0000256" key="5">
    <source>
        <dbReference type="SAM" id="Phobius"/>
    </source>
</evidence>
<feature type="transmembrane region" description="Helical" evidence="5">
    <location>
        <begin position="112"/>
        <end position="133"/>
    </location>
</feature>
<feature type="transmembrane region" description="Helical" evidence="5">
    <location>
        <begin position="45"/>
        <end position="66"/>
    </location>
</feature>
<proteinExistence type="predicted"/>
<feature type="transmembrane region" description="Helical" evidence="5">
    <location>
        <begin position="234"/>
        <end position="253"/>
    </location>
</feature>
<protein>
    <submittedName>
        <fullName evidence="6">RTA1 like protein-domain-containing protein</fullName>
    </submittedName>
</protein>
<dbReference type="EMBL" id="JBFXLT010000100">
    <property type="protein sequence ID" value="KAL2808937.1"/>
    <property type="molecule type" value="Genomic_DNA"/>
</dbReference>
<keyword evidence="3 5" id="KW-1133">Transmembrane helix</keyword>
<gene>
    <name evidence="6" type="ORF">BJX63DRAFT_13757</name>
</gene>
<evidence type="ECO:0000313" key="6">
    <source>
        <dbReference type="EMBL" id="KAL2808937.1"/>
    </source>
</evidence>
<dbReference type="InterPro" id="IPR007568">
    <property type="entry name" value="RTA1"/>
</dbReference>
<feature type="transmembrane region" description="Helical" evidence="5">
    <location>
        <begin position="78"/>
        <end position="100"/>
    </location>
</feature>
<feature type="transmembrane region" description="Helical" evidence="5">
    <location>
        <begin position="153"/>
        <end position="175"/>
    </location>
</feature>
<evidence type="ECO:0000313" key="7">
    <source>
        <dbReference type="Proteomes" id="UP001610334"/>
    </source>
</evidence>
<feature type="transmembrane region" description="Helical" evidence="5">
    <location>
        <begin position="12"/>
        <end position="33"/>
    </location>
</feature>
<reference evidence="6 7" key="1">
    <citation type="submission" date="2024-07" db="EMBL/GenBank/DDBJ databases">
        <title>Section-level genome sequencing and comparative genomics of Aspergillus sections Usti and Cavernicolus.</title>
        <authorList>
            <consortium name="Lawrence Berkeley National Laboratory"/>
            <person name="Nybo J.L."/>
            <person name="Vesth T.C."/>
            <person name="Theobald S."/>
            <person name="Frisvad J.C."/>
            <person name="Larsen T.O."/>
            <person name="Kjaerboelling I."/>
            <person name="Rothschild-Mancinelli K."/>
            <person name="Lyhne E.K."/>
            <person name="Kogle M.E."/>
            <person name="Barry K."/>
            <person name="Clum A."/>
            <person name="Na H."/>
            <person name="Ledsgaard L."/>
            <person name="Lin J."/>
            <person name="Lipzen A."/>
            <person name="Kuo A."/>
            <person name="Riley R."/>
            <person name="Mondo S."/>
            <person name="Labutti K."/>
            <person name="Haridas S."/>
            <person name="Pangalinan J."/>
            <person name="Salamov A.A."/>
            <person name="Simmons B.A."/>
            <person name="Magnuson J.K."/>
            <person name="Chen J."/>
            <person name="Drula E."/>
            <person name="Henrissat B."/>
            <person name="Wiebenga A."/>
            <person name="Lubbers R.J."/>
            <person name="Gomes A.C."/>
            <person name="Makela M.R."/>
            <person name="Stajich J."/>
            <person name="Grigoriev I.V."/>
            <person name="Mortensen U.H."/>
            <person name="De Vries R.P."/>
            <person name="Baker S.E."/>
            <person name="Andersen M.R."/>
        </authorList>
    </citation>
    <scope>NUCLEOTIDE SEQUENCE [LARGE SCALE GENOMIC DNA]</scope>
    <source>
        <strain evidence="6 7">CBS 588.65</strain>
    </source>
</reference>
<evidence type="ECO:0000256" key="2">
    <source>
        <dbReference type="ARBA" id="ARBA00022692"/>
    </source>
</evidence>
<evidence type="ECO:0000256" key="4">
    <source>
        <dbReference type="ARBA" id="ARBA00023136"/>
    </source>
</evidence>
<dbReference type="Pfam" id="PF04479">
    <property type="entry name" value="RTA1"/>
    <property type="match status" value="1"/>
</dbReference>
<evidence type="ECO:0000256" key="1">
    <source>
        <dbReference type="ARBA" id="ARBA00004141"/>
    </source>
</evidence>
<sequence>MSSGFENWEAYLYDPSMVAAVIFIVLYGGVTGLHTYHLFRTRTWFFIPMVLGGYFELIGYIGRAISASETPDWTLGPYIMQSVLLLVAPALFAASIYMYLGRIIVLVRGEKFSIIRVGWMTKIFVAGDVLSFLMQASGAGILVTDSQDMGEKIIVGGLFVQIIFFGFFVVCSFIFQRRISGNPTALGNASSTPWMKHLWALYGSSVLILIRSIFRVVEYLQGWDGYLLRNEAFIYVFDALLMWLVLVIFVVVHPSEVNCLLGRGRVMTTKGGLSISEVAA</sequence>
<name>A0ABR4H0J3_9EURO</name>
<organism evidence="6 7">
    <name type="scientific">Aspergillus granulosus</name>
    <dbReference type="NCBI Taxonomy" id="176169"/>
    <lineage>
        <taxon>Eukaryota</taxon>
        <taxon>Fungi</taxon>
        <taxon>Dikarya</taxon>
        <taxon>Ascomycota</taxon>
        <taxon>Pezizomycotina</taxon>
        <taxon>Eurotiomycetes</taxon>
        <taxon>Eurotiomycetidae</taxon>
        <taxon>Eurotiales</taxon>
        <taxon>Aspergillaceae</taxon>
        <taxon>Aspergillus</taxon>
        <taxon>Aspergillus subgen. Nidulantes</taxon>
    </lineage>
</organism>
<feature type="transmembrane region" description="Helical" evidence="5">
    <location>
        <begin position="196"/>
        <end position="214"/>
    </location>
</feature>
<comment type="subcellular location">
    <subcellularLocation>
        <location evidence="1">Membrane</location>
        <topology evidence="1">Multi-pass membrane protein</topology>
    </subcellularLocation>
</comment>
<keyword evidence="4 5" id="KW-0472">Membrane</keyword>
<evidence type="ECO:0000256" key="3">
    <source>
        <dbReference type="ARBA" id="ARBA00022989"/>
    </source>
</evidence>
<dbReference type="PANTHER" id="PTHR31465:SF35">
    <property type="entry name" value="RTA1 DOMAIN PROTEIN-RELATED"/>
    <property type="match status" value="1"/>
</dbReference>
<keyword evidence="2 5" id="KW-0812">Transmembrane</keyword>
<keyword evidence="7" id="KW-1185">Reference proteome</keyword>
<comment type="caution">
    <text evidence="6">The sequence shown here is derived from an EMBL/GenBank/DDBJ whole genome shotgun (WGS) entry which is preliminary data.</text>
</comment>
<accession>A0ABR4H0J3</accession>
<dbReference type="PANTHER" id="PTHR31465">
    <property type="entry name" value="PROTEIN RTA1-RELATED"/>
    <property type="match status" value="1"/>
</dbReference>